<feature type="domain" description="ParB-like N-terminal" evidence="2">
    <location>
        <begin position="34"/>
        <end position="127"/>
    </location>
</feature>
<dbReference type="AlphaFoldDB" id="A0A2N3I6V1"/>
<evidence type="ECO:0000313" key="4">
    <source>
        <dbReference type="Proteomes" id="UP000233387"/>
    </source>
</evidence>
<name>A0A2N3I6V1_9BACT</name>
<comment type="caution">
    <text evidence="3">The sequence shown here is derived from an EMBL/GenBank/DDBJ whole genome shotgun (WGS) entry which is preliminary data.</text>
</comment>
<protein>
    <submittedName>
        <fullName evidence="3">ParB-like nuclease domain</fullName>
    </submittedName>
</protein>
<gene>
    <name evidence="3" type="ORF">Rain11_2491</name>
</gene>
<dbReference type="EMBL" id="NKXO01000054">
    <property type="protein sequence ID" value="PKQ66062.1"/>
    <property type="molecule type" value="Genomic_DNA"/>
</dbReference>
<dbReference type="RefSeq" id="WP_165778141.1">
    <property type="nucleotide sequence ID" value="NZ_NKXO01000054.1"/>
</dbReference>
<keyword evidence="1" id="KW-0175">Coiled coil</keyword>
<reference evidence="3 4" key="1">
    <citation type="submission" date="2017-06" db="EMBL/GenBank/DDBJ databases">
        <title>Raineya orbicola gen. nov., sp. nov. a slightly thermophilic bacterium of the phylum Bacteroidetes and the description of Raineyaceae fam. nov.</title>
        <authorList>
            <person name="Albuquerque L."/>
            <person name="Polonia A.R.M."/>
            <person name="Barroso C."/>
            <person name="Froufe H.J.C."/>
            <person name="Lage O."/>
            <person name="Lobo-Da-Cunha A."/>
            <person name="Egas C."/>
            <person name="Da Costa M.S."/>
        </authorList>
    </citation>
    <scope>NUCLEOTIDE SEQUENCE [LARGE SCALE GENOMIC DNA]</scope>
    <source>
        <strain evidence="3 4">SPSPC-11</strain>
    </source>
</reference>
<dbReference type="InterPro" id="IPR003115">
    <property type="entry name" value="ParB_N"/>
</dbReference>
<dbReference type="SMART" id="SM00470">
    <property type="entry name" value="ParB"/>
    <property type="match status" value="1"/>
</dbReference>
<sequence>MKYINKNSGIYDEFPNPEAAQPPKLPNNLGCYAANMPISAIHTDTARFQNRTNAFSELSAQSVAENFDKNKFDPIVVWLDPKQNKYFVLSGHSRLEGMKRRRAKTIPVRFFEGTEAEAIQFARVDANRSANQENLIEDLKAYKLMRDGDHKKGLKPATKSELERTFKGKHNKLELWSYLNPNGLFMQALQSENRSEFPHLETRAMWVGELRKKYGDEFTNTYEDDCFNFIFADVHNNRMSKEDFFELVEKRISWGEDRLFPECANLKCEPVENIKEKGLYGELYKRLNQIQKDLDTIRERLATSKVSMRVYTDPERHALNLVAQKLKDEQKKIKRDLKIQEEAPGLFGDDDLPYFFEKDEIDFSAVKTEMEKLNITENDIIYLIYNPLTRIYGFWEYNFLGFTEKLLPLYGLAVFEKGVLKFLELSKPIEWEFKMIYCNG</sequence>
<evidence type="ECO:0000313" key="3">
    <source>
        <dbReference type="EMBL" id="PKQ66062.1"/>
    </source>
</evidence>
<dbReference type="Proteomes" id="UP000233387">
    <property type="component" value="Unassembled WGS sequence"/>
</dbReference>
<dbReference type="SUPFAM" id="SSF110849">
    <property type="entry name" value="ParB/Sulfiredoxin"/>
    <property type="match status" value="1"/>
</dbReference>
<accession>A0A2N3I6V1</accession>
<evidence type="ECO:0000256" key="1">
    <source>
        <dbReference type="SAM" id="Coils"/>
    </source>
</evidence>
<dbReference type="Gene3D" id="3.90.1530.10">
    <property type="entry name" value="Conserved hypothetical protein from pyrococcus furiosus pfu- 392566-001, ParB domain"/>
    <property type="match status" value="1"/>
</dbReference>
<organism evidence="3 4">
    <name type="scientific">Raineya orbicola</name>
    <dbReference type="NCBI Taxonomy" id="2016530"/>
    <lineage>
        <taxon>Bacteria</taxon>
        <taxon>Pseudomonadati</taxon>
        <taxon>Bacteroidota</taxon>
        <taxon>Cytophagia</taxon>
        <taxon>Cytophagales</taxon>
        <taxon>Raineyaceae</taxon>
        <taxon>Raineya</taxon>
    </lineage>
</organism>
<evidence type="ECO:0000259" key="2">
    <source>
        <dbReference type="SMART" id="SM00470"/>
    </source>
</evidence>
<dbReference type="InterPro" id="IPR036086">
    <property type="entry name" value="ParB/Sulfiredoxin_sf"/>
</dbReference>
<feature type="coiled-coil region" evidence="1">
    <location>
        <begin position="280"/>
        <end position="343"/>
    </location>
</feature>
<keyword evidence="4" id="KW-1185">Reference proteome</keyword>
<proteinExistence type="predicted"/>